<accession>A0AAV1JQY9</accession>
<proteinExistence type="predicted"/>
<dbReference type="AlphaFoldDB" id="A0AAV1JQY9"/>
<keyword evidence="2" id="KW-1185">Reference proteome</keyword>
<evidence type="ECO:0000313" key="1">
    <source>
        <dbReference type="EMBL" id="CAK1550832.1"/>
    </source>
</evidence>
<reference evidence="1 2" key="1">
    <citation type="submission" date="2023-11" db="EMBL/GenBank/DDBJ databases">
        <authorList>
            <person name="Okamura Y."/>
        </authorList>
    </citation>
    <scope>NUCLEOTIDE SEQUENCE [LARGE SCALE GENOMIC DNA]</scope>
</reference>
<name>A0AAV1JQY9_9NEOP</name>
<comment type="caution">
    <text evidence="1">The sequence shown here is derived from an EMBL/GenBank/DDBJ whole genome shotgun (WGS) entry which is preliminary data.</text>
</comment>
<gene>
    <name evidence="1" type="ORF">LNINA_LOCUS10024</name>
</gene>
<evidence type="ECO:0000313" key="2">
    <source>
        <dbReference type="Proteomes" id="UP001497472"/>
    </source>
</evidence>
<organism evidence="1 2">
    <name type="scientific">Leptosia nina</name>
    <dbReference type="NCBI Taxonomy" id="320188"/>
    <lineage>
        <taxon>Eukaryota</taxon>
        <taxon>Metazoa</taxon>
        <taxon>Ecdysozoa</taxon>
        <taxon>Arthropoda</taxon>
        <taxon>Hexapoda</taxon>
        <taxon>Insecta</taxon>
        <taxon>Pterygota</taxon>
        <taxon>Neoptera</taxon>
        <taxon>Endopterygota</taxon>
        <taxon>Lepidoptera</taxon>
        <taxon>Glossata</taxon>
        <taxon>Ditrysia</taxon>
        <taxon>Papilionoidea</taxon>
        <taxon>Pieridae</taxon>
        <taxon>Pierinae</taxon>
        <taxon>Leptosia</taxon>
    </lineage>
</organism>
<dbReference type="EMBL" id="CAVLEF010000096">
    <property type="protein sequence ID" value="CAK1550832.1"/>
    <property type="molecule type" value="Genomic_DNA"/>
</dbReference>
<dbReference type="Proteomes" id="UP001497472">
    <property type="component" value="Unassembled WGS sequence"/>
</dbReference>
<protein>
    <submittedName>
        <fullName evidence="1">Uncharacterized protein</fullName>
    </submittedName>
</protein>
<sequence length="84" mass="9495">MVSRTCTNKRANIGCITWQRTSNFDISIKNRRAFSKAEYVWSTCSPIPHSVRSQVLFESNADAGPDFPALDGFGKIFNPLRDVR</sequence>